<dbReference type="Proteomes" id="UP000573327">
    <property type="component" value="Unassembled WGS sequence"/>
</dbReference>
<dbReference type="AlphaFoldDB" id="A0A7W7WHR0"/>
<dbReference type="InterPro" id="IPR036412">
    <property type="entry name" value="HAD-like_sf"/>
</dbReference>
<organism evidence="5 6">
    <name type="scientific">Kitasatospora gansuensis</name>
    <dbReference type="NCBI Taxonomy" id="258050"/>
    <lineage>
        <taxon>Bacteria</taxon>
        <taxon>Bacillati</taxon>
        <taxon>Actinomycetota</taxon>
        <taxon>Actinomycetes</taxon>
        <taxon>Kitasatosporales</taxon>
        <taxon>Streptomycetaceae</taxon>
        <taxon>Kitasatospora</taxon>
    </lineage>
</organism>
<dbReference type="InterPro" id="IPR006385">
    <property type="entry name" value="HAD_hydro_SerB1"/>
</dbReference>
<evidence type="ECO:0000313" key="6">
    <source>
        <dbReference type="Proteomes" id="UP000573327"/>
    </source>
</evidence>
<keyword evidence="6" id="KW-1185">Reference proteome</keyword>
<dbReference type="NCBIfam" id="TIGR01490">
    <property type="entry name" value="HAD-SF-IB-hyp1"/>
    <property type="match status" value="1"/>
</dbReference>
<dbReference type="PANTHER" id="PTHR43344:SF13">
    <property type="entry name" value="PHOSPHATASE RV3661-RELATED"/>
    <property type="match status" value="1"/>
</dbReference>
<evidence type="ECO:0000256" key="3">
    <source>
        <dbReference type="ARBA" id="ARBA00022801"/>
    </source>
</evidence>
<dbReference type="Gene3D" id="1.20.1440.100">
    <property type="entry name" value="SG protein - dephosphorylation function"/>
    <property type="match status" value="1"/>
</dbReference>
<comment type="caution">
    <text evidence="5">The sequence shown here is derived from an EMBL/GenBank/DDBJ whole genome shotgun (WGS) entry which is preliminary data.</text>
</comment>
<evidence type="ECO:0000256" key="4">
    <source>
        <dbReference type="ARBA" id="ARBA00022842"/>
    </source>
</evidence>
<dbReference type="PANTHER" id="PTHR43344">
    <property type="entry name" value="PHOSPHOSERINE PHOSPHATASE"/>
    <property type="match status" value="1"/>
</dbReference>
<accession>A0A7W7WHR0</accession>
<dbReference type="NCBIfam" id="TIGR01488">
    <property type="entry name" value="HAD-SF-IB"/>
    <property type="match status" value="1"/>
</dbReference>
<dbReference type="Pfam" id="PF12710">
    <property type="entry name" value="HAD"/>
    <property type="match status" value="1"/>
</dbReference>
<protein>
    <submittedName>
        <fullName evidence="5">HAD superfamily hydrolase (TIGR01490 family)</fullName>
    </submittedName>
</protein>
<comment type="similarity">
    <text evidence="1">Belongs to the HAD-like hydrolase superfamily. SerB family.</text>
</comment>
<dbReference type="RefSeq" id="WP_313068345.1">
    <property type="nucleotide sequence ID" value="NZ_JACHJR010000001.1"/>
</dbReference>
<sequence length="241" mass="26080">MLTELRTDGGLAAAEHRANGRCDRRVRGSRTTTGRAVAFFDVDETLIAAKSMVAFWQHWAPDRPDELRSLLTGPLPRAERNRAYFRLFAGVPADRLRAAGAEWYRGFRDRPDAFLPGSVAALRGHLTAGHRIALVSGSCRELLEPLAEELGAELILCTEPELDDSGRLTGEVVEPMIGEAKAAAVRRTVAALGLRTADCYAYGDDATDLPMLRTVGHPVAVGTDPGLAEQAARAGWRVLGH</sequence>
<name>A0A7W7WHR0_9ACTN</name>
<evidence type="ECO:0000256" key="2">
    <source>
        <dbReference type="ARBA" id="ARBA00022723"/>
    </source>
</evidence>
<reference evidence="5 6" key="1">
    <citation type="submission" date="2020-08" db="EMBL/GenBank/DDBJ databases">
        <title>Sequencing the genomes of 1000 actinobacteria strains.</title>
        <authorList>
            <person name="Klenk H.-P."/>
        </authorList>
    </citation>
    <scope>NUCLEOTIDE SEQUENCE [LARGE SCALE GENOMIC DNA]</scope>
    <source>
        <strain evidence="5 6">DSM 44786</strain>
    </source>
</reference>
<evidence type="ECO:0000313" key="5">
    <source>
        <dbReference type="EMBL" id="MBB4948027.1"/>
    </source>
</evidence>
<keyword evidence="4" id="KW-0460">Magnesium</keyword>
<proteinExistence type="inferred from homology"/>
<gene>
    <name evidence="5" type="ORF">F4556_003562</name>
</gene>
<dbReference type="InterPro" id="IPR050582">
    <property type="entry name" value="HAD-like_SerB"/>
</dbReference>
<dbReference type="SUPFAM" id="SSF56784">
    <property type="entry name" value="HAD-like"/>
    <property type="match status" value="1"/>
</dbReference>
<dbReference type="InterPro" id="IPR023214">
    <property type="entry name" value="HAD_sf"/>
</dbReference>
<dbReference type="GO" id="GO:0046872">
    <property type="term" value="F:metal ion binding"/>
    <property type="evidence" value="ECO:0007669"/>
    <property type="project" value="UniProtKB-KW"/>
</dbReference>
<keyword evidence="2" id="KW-0479">Metal-binding</keyword>
<keyword evidence="3 5" id="KW-0378">Hydrolase</keyword>
<evidence type="ECO:0000256" key="1">
    <source>
        <dbReference type="ARBA" id="ARBA00009184"/>
    </source>
</evidence>
<dbReference type="Gene3D" id="3.40.50.1000">
    <property type="entry name" value="HAD superfamily/HAD-like"/>
    <property type="match status" value="1"/>
</dbReference>
<dbReference type="GO" id="GO:0016787">
    <property type="term" value="F:hydrolase activity"/>
    <property type="evidence" value="ECO:0007669"/>
    <property type="project" value="UniProtKB-KW"/>
</dbReference>
<dbReference type="EMBL" id="JACHJR010000001">
    <property type="protein sequence ID" value="MBB4948027.1"/>
    <property type="molecule type" value="Genomic_DNA"/>
</dbReference>